<dbReference type="Pfam" id="PF12318">
    <property type="entry name" value="FAD-SLDH"/>
    <property type="match status" value="1"/>
</dbReference>
<dbReference type="EMBL" id="CP002026">
    <property type="protein sequence ID" value="ADH89469.1"/>
    <property type="molecule type" value="Genomic_DNA"/>
</dbReference>
<protein>
    <submittedName>
        <fullName evidence="1">Transmembrane dehydrogenase (Small subunit) oxidoreductase protein</fullName>
    </submittedName>
</protein>
<dbReference type="HOGENOM" id="CLU_146745_0_0_5"/>
<dbReference type="eggNOG" id="ENOG50336A5">
    <property type="taxonomic scope" value="Bacteria"/>
</dbReference>
<dbReference type="AlphaFoldDB" id="D7A1B1"/>
<dbReference type="KEGG" id="sno:Snov_2173"/>
<dbReference type="RefSeq" id="WP_013166973.1">
    <property type="nucleotide sequence ID" value="NC_014217.1"/>
</dbReference>
<organism evidence="1 2">
    <name type="scientific">Ancylobacter novellus (strain ATCC 8093 / DSM 506 / JCM 20403 / CCM 1077 / IAM 12100 / NBRC 12443 / NCIMB 10456)</name>
    <name type="common">Starkeya novella</name>
    <dbReference type="NCBI Taxonomy" id="639283"/>
    <lineage>
        <taxon>Bacteria</taxon>
        <taxon>Pseudomonadati</taxon>
        <taxon>Pseudomonadota</taxon>
        <taxon>Alphaproteobacteria</taxon>
        <taxon>Hyphomicrobiales</taxon>
        <taxon>Xanthobacteraceae</taxon>
        <taxon>Ancylobacter</taxon>
    </lineage>
</organism>
<dbReference type="PROSITE" id="PS51318">
    <property type="entry name" value="TAT"/>
    <property type="match status" value="1"/>
</dbReference>
<gene>
    <name evidence="1" type="ordered locus">Snov_2173</name>
</gene>
<evidence type="ECO:0000313" key="1">
    <source>
        <dbReference type="EMBL" id="ADH89469.1"/>
    </source>
</evidence>
<sequence length="149" mass="14844">MPLPSPLPLSRRDALLGALAAAIASTGTAGLARLAAAEDTLGVDGFLALSATLTGKPAASLDRDVAATLLGGFVATGQGDALKRLAADPASDKALGDAIVAAWYSGVYSTGKGEAVATFNDALLWQALSFTKPPGNCGGETGYWSQPPA</sequence>
<dbReference type="STRING" id="639283.Snov_2173"/>
<keyword evidence="1" id="KW-0472">Membrane</keyword>
<accession>D7A1B1</accession>
<keyword evidence="1" id="KW-0812">Transmembrane</keyword>
<proteinExistence type="predicted"/>
<reference evidence="1 2" key="1">
    <citation type="journal article" date="2012" name="Stand. Genomic Sci.">
        <title>Complete genome sequence of the facultatively chemolithoautotrophic and methylotrophic alpha Proteobacterium Starkeya novella type strain (ATCC 8093(T)).</title>
        <authorList>
            <person name="Kappler U."/>
            <person name="Davenport K."/>
            <person name="Beatson S."/>
            <person name="Lucas S."/>
            <person name="Lapidus A."/>
            <person name="Copeland A."/>
            <person name="Berry K.W."/>
            <person name="Glavina Del Rio T."/>
            <person name="Hammon N."/>
            <person name="Dalin E."/>
            <person name="Tice H."/>
            <person name="Pitluck S."/>
            <person name="Richardson P."/>
            <person name="Bruce D."/>
            <person name="Goodwin L.A."/>
            <person name="Han C."/>
            <person name="Tapia R."/>
            <person name="Detter J.C."/>
            <person name="Chang Y.J."/>
            <person name="Jeffries C.D."/>
            <person name="Land M."/>
            <person name="Hauser L."/>
            <person name="Kyrpides N.C."/>
            <person name="Goker M."/>
            <person name="Ivanova N."/>
            <person name="Klenk H.P."/>
            <person name="Woyke T."/>
        </authorList>
    </citation>
    <scope>NUCLEOTIDE SEQUENCE [LARGE SCALE GENOMIC DNA]</scope>
    <source>
        <strain evidence="2">ATCC 8093 / DSM 506 / JCM 20403 / CCM 1077 / IAM 12100 / NBRC 12443 / NCIMB 10456</strain>
    </source>
</reference>
<name>D7A1B1_ANCN5</name>
<dbReference type="Proteomes" id="UP000006633">
    <property type="component" value="Chromosome"/>
</dbReference>
<keyword evidence="2" id="KW-1185">Reference proteome</keyword>
<evidence type="ECO:0000313" key="2">
    <source>
        <dbReference type="Proteomes" id="UP000006633"/>
    </source>
</evidence>
<dbReference type="InterPro" id="IPR006311">
    <property type="entry name" value="TAT_signal"/>
</dbReference>
<dbReference type="InterPro" id="IPR024651">
    <property type="entry name" value="FAD-SLDH_ssu"/>
</dbReference>